<sequence>MFLSARSLLNRRCPDAKTSLLLLLLVVLPSLAASAEPPLDLSQQLGRDCHPVDARAWKSPALEIVRQRPKTELQWVQLCREGQYPVFGVRFAYDPQGQTNDFFYPLFLDVLEANGHRPFAFVETQDRLLIEVGGEGGDQLDLNYIQLDLRPN</sequence>
<evidence type="ECO:0000256" key="1">
    <source>
        <dbReference type="SAM" id="SignalP"/>
    </source>
</evidence>
<protein>
    <submittedName>
        <fullName evidence="2">Uncharacterized protein</fullName>
    </submittedName>
</protein>
<reference evidence="2 3" key="1">
    <citation type="journal article" date="2011" name="Stand. Genomic Sci.">
        <title>Complete genome sequence of Desulfobulbus propionicus type strain (1pr3).</title>
        <authorList>
            <person name="Pagani I."/>
            <person name="Lapidus A."/>
            <person name="Nolan M."/>
            <person name="Lucas S."/>
            <person name="Hammon N."/>
            <person name="Deshpande S."/>
            <person name="Cheng J.F."/>
            <person name="Chertkov O."/>
            <person name="Davenport K."/>
            <person name="Tapia R."/>
            <person name="Han C."/>
            <person name="Goodwin L."/>
            <person name="Pitluck S."/>
            <person name="Liolios K."/>
            <person name="Mavromatis K."/>
            <person name="Ivanova N."/>
            <person name="Mikhailova N."/>
            <person name="Pati A."/>
            <person name="Chen A."/>
            <person name="Palaniappan K."/>
            <person name="Land M."/>
            <person name="Hauser L."/>
            <person name="Chang Y.J."/>
            <person name="Jeffries C.D."/>
            <person name="Detter J.C."/>
            <person name="Brambilla E."/>
            <person name="Kannan K.P."/>
            <person name="Djao O.D."/>
            <person name="Rohde M."/>
            <person name="Pukall R."/>
            <person name="Spring S."/>
            <person name="Goker M."/>
            <person name="Sikorski J."/>
            <person name="Woyke T."/>
            <person name="Bristow J."/>
            <person name="Eisen J.A."/>
            <person name="Markowitz V."/>
            <person name="Hugenholtz P."/>
            <person name="Kyrpides N.C."/>
            <person name="Klenk H.P."/>
        </authorList>
    </citation>
    <scope>NUCLEOTIDE SEQUENCE [LARGE SCALE GENOMIC DNA]</scope>
    <source>
        <strain evidence="3">ATCC 33891 / DSM 2032 / 1pr3</strain>
    </source>
</reference>
<dbReference type="AlphaFoldDB" id="A0A7U3YLS5"/>
<accession>A0A7U3YLS5</accession>
<dbReference type="Proteomes" id="UP000006365">
    <property type="component" value="Chromosome"/>
</dbReference>
<organism evidence="2 3">
    <name type="scientific">Desulfobulbus propionicus (strain ATCC 33891 / DSM 2032 / VKM B-1956 / 1pr3)</name>
    <dbReference type="NCBI Taxonomy" id="577650"/>
    <lineage>
        <taxon>Bacteria</taxon>
        <taxon>Pseudomonadati</taxon>
        <taxon>Thermodesulfobacteriota</taxon>
        <taxon>Desulfobulbia</taxon>
        <taxon>Desulfobulbales</taxon>
        <taxon>Desulfobulbaceae</taxon>
        <taxon>Desulfobulbus</taxon>
    </lineage>
</organism>
<dbReference type="KEGG" id="dpr:Despr_1592"/>
<feature type="signal peptide" evidence="1">
    <location>
        <begin position="1"/>
        <end position="35"/>
    </location>
</feature>
<keyword evidence="3" id="KW-1185">Reference proteome</keyword>
<evidence type="ECO:0000313" key="2">
    <source>
        <dbReference type="EMBL" id="ADW17744.1"/>
    </source>
</evidence>
<proteinExistence type="predicted"/>
<name>A0A7U3YLS5_DESPD</name>
<evidence type="ECO:0000313" key="3">
    <source>
        <dbReference type="Proteomes" id="UP000006365"/>
    </source>
</evidence>
<gene>
    <name evidence="2" type="ordered locus">Despr_1592</name>
</gene>
<feature type="chain" id="PRO_5031555786" evidence="1">
    <location>
        <begin position="36"/>
        <end position="152"/>
    </location>
</feature>
<dbReference type="EMBL" id="CP002364">
    <property type="protein sequence ID" value="ADW17744.1"/>
    <property type="molecule type" value="Genomic_DNA"/>
</dbReference>
<dbReference type="RefSeq" id="WP_015724285.1">
    <property type="nucleotide sequence ID" value="NC_014972.1"/>
</dbReference>
<keyword evidence="1" id="KW-0732">Signal</keyword>